<sequence length="931" mass="98750">MQQPVQDQHHRQRNKLHKPADPRSHRYTDSGVGMTGQEPIQPSTHDESNWNGPEEAIGGGTYVRDYAQPTSRLEPTSGADLNTATTSAQPARNDTTPREDVGTLPAAAIMGGMSTAGSDGVQGSDLANRPQQTSSNAAPYWGSLPTGTNGAVHNTVAGHGSATDDHNEHHHLPPKSTSPERSVIAGGIANYPRGGVYNTVTGHGSQDQEATRHHQSRDIAGGGNMAGVVGPANDNMLAAPLSDIPEGQQKTNYEPTLIPKTAVSDDVILAEAASRDAQHSREVGNPGAAAPRAFPLVEPTTDNRDAKRESTSPSRYGAAAGAAAAAYAGQHRGRKSPPDEDSSYSSPHLDNSHQTVGQSTSPHLDNRHQTAGAVTGKRRPSQQRSQVKKSTSRDEGSPKGEKKHRILGIFHRHKDEGKEDTHHRSSAGDRVELAREDTVTVDSPNRLRKLSKGESAMQRRRSPSANHTDPEEQPSHNKEKAAAGAAAGAGALGFLHHRKRNSISEKPKDTTNPTLNPRSVDTGGAGPAGETLHQVGQVSTPFEHPREPPMPLSGQEQQPGTYNVLASGTPSGVSHGVQSTTQGATTNEPGNYNTLSSGTASGVNPTRSEGTRRNVVSNQSGDYNVLASSGEPQAAARSQDRNGGVVTQEPGHYNTLASGIPSGIDRESSVPGTQAGNRDTATDDLRDDGEPTEYNVLPSGTASGVKVKPKSHRHSNHATAAATSGINQPTTTTGPSTTTGDDPQHTFPSGTPIPLHLRRERERERNHAHHPNASQESVPGITSYAHPDSDSAEQHMSPEVMPAAYTATAHPPREYQHQPQHHPHPQTTTQPQNLTRLQQPHGAATGYTQEQYPTQQRTALGMSPAVMPAAYTASVNPPRESGQRQQQQYQHQRGVESQQRVEDDRRFNLCAGGGDDVVGCCGRCCGGGEGG</sequence>
<feature type="compositionally biased region" description="Basic and acidic residues" evidence="1">
    <location>
        <begin position="413"/>
        <end position="438"/>
    </location>
</feature>
<feature type="compositionally biased region" description="Polar residues" evidence="1">
    <location>
        <begin position="717"/>
        <end position="728"/>
    </location>
</feature>
<feature type="compositionally biased region" description="Low complexity" evidence="1">
    <location>
        <begin position="729"/>
        <end position="741"/>
    </location>
</feature>
<feature type="compositionally biased region" description="Basic and acidic residues" evidence="1">
    <location>
        <begin position="391"/>
        <end position="400"/>
    </location>
</feature>
<feature type="region of interest" description="Disordered" evidence="1">
    <location>
        <begin position="1"/>
        <end position="228"/>
    </location>
</feature>
<name>Q2HBY1_CHAGB</name>
<feature type="compositionally biased region" description="Basic residues" evidence="1">
    <location>
        <begin position="401"/>
        <end position="412"/>
    </location>
</feature>
<feature type="compositionally biased region" description="Low complexity" evidence="1">
    <location>
        <begin position="883"/>
        <end position="892"/>
    </location>
</feature>
<protein>
    <submittedName>
        <fullName evidence="2">Uncharacterized protein</fullName>
    </submittedName>
</protein>
<feature type="region of interest" description="Disordered" evidence="1">
    <location>
        <begin position="873"/>
        <end position="900"/>
    </location>
</feature>
<feature type="compositionally biased region" description="Polar residues" evidence="1">
    <location>
        <begin position="348"/>
        <end position="363"/>
    </location>
</feature>
<feature type="region of interest" description="Disordered" evidence="1">
    <location>
        <begin position="813"/>
        <end position="833"/>
    </location>
</feature>
<feature type="compositionally biased region" description="Basic and acidic residues" evidence="1">
    <location>
        <begin position="468"/>
        <end position="481"/>
    </location>
</feature>
<feature type="compositionally biased region" description="Polar residues" evidence="1">
    <location>
        <begin position="670"/>
        <end position="679"/>
    </location>
</feature>
<dbReference type="EMBL" id="CH408030">
    <property type="protein sequence ID" value="EAQ90338.1"/>
    <property type="molecule type" value="Genomic_DNA"/>
</dbReference>
<evidence type="ECO:0000256" key="1">
    <source>
        <dbReference type="SAM" id="MobiDB-lite"/>
    </source>
</evidence>
<dbReference type="OMA" id="YWGDLPS"/>
<feature type="compositionally biased region" description="Low complexity" evidence="1">
    <location>
        <begin position="316"/>
        <end position="329"/>
    </location>
</feature>
<feature type="region of interest" description="Disordered" evidence="1">
    <location>
        <begin position="274"/>
        <end position="796"/>
    </location>
</feature>
<dbReference type="OrthoDB" id="5244599at2759"/>
<feature type="compositionally biased region" description="Basic residues" evidence="1">
    <location>
        <begin position="707"/>
        <end position="716"/>
    </location>
</feature>
<dbReference type="VEuPathDB" id="FungiDB:CHGG_02273"/>
<dbReference type="RefSeq" id="XP_001228789.1">
    <property type="nucleotide sequence ID" value="XM_001228788.1"/>
</dbReference>
<feature type="compositionally biased region" description="Polar residues" evidence="1">
    <location>
        <begin position="510"/>
        <end position="519"/>
    </location>
</feature>
<gene>
    <name evidence="2" type="ORF">CHGG_02273</name>
</gene>
<keyword evidence="3" id="KW-1185">Reference proteome</keyword>
<accession>Q2HBY1</accession>
<feature type="compositionally biased region" description="Polar residues" evidence="1">
    <location>
        <begin position="68"/>
        <end position="94"/>
    </location>
</feature>
<dbReference type="HOGENOM" id="CLU_314227_0_0_1"/>
<feature type="compositionally biased region" description="Basic and acidic residues" evidence="1">
    <location>
        <begin position="18"/>
        <end position="28"/>
    </location>
</feature>
<dbReference type="AlphaFoldDB" id="Q2HBY1"/>
<evidence type="ECO:0000313" key="3">
    <source>
        <dbReference type="Proteomes" id="UP000001056"/>
    </source>
</evidence>
<proteinExistence type="predicted"/>
<feature type="compositionally biased region" description="Basic and acidic residues" evidence="1">
    <location>
        <begin position="162"/>
        <end position="171"/>
    </location>
</feature>
<dbReference type="GeneID" id="4388666"/>
<feature type="compositionally biased region" description="Basic and acidic residues" evidence="1">
    <location>
        <begin position="301"/>
        <end position="310"/>
    </location>
</feature>
<dbReference type="Proteomes" id="UP000001056">
    <property type="component" value="Unassembled WGS sequence"/>
</dbReference>
<evidence type="ECO:0000313" key="2">
    <source>
        <dbReference type="EMBL" id="EAQ90338.1"/>
    </source>
</evidence>
<dbReference type="InParanoid" id="Q2HBY1"/>
<reference evidence="3" key="1">
    <citation type="journal article" date="2015" name="Genome Announc.">
        <title>Draft genome sequence of the cellulolytic fungus Chaetomium globosum.</title>
        <authorList>
            <person name="Cuomo C.A."/>
            <person name="Untereiner W.A."/>
            <person name="Ma L.-J."/>
            <person name="Grabherr M."/>
            <person name="Birren B.W."/>
        </authorList>
    </citation>
    <scope>NUCLEOTIDE SEQUENCE [LARGE SCALE GENOMIC DNA]</scope>
    <source>
        <strain evidence="3">ATCC 6205 / CBS 148.51 / DSM 1962 / NBRC 6347 / NRRL 1970</strain>
    </source>
</reference>
<dbReference type="eggNOG" id="ENOG502RMV6">
    <property type="taxonomic scope" value="Eukaryota"/>
</dbReference>
<feature type="compositionally biased region" description="Polar residues" evidence="1">
    <location>
        <begin position="554"/>
        <end position="631"/>
    </location>
</feature>
<organism evidence="2 3">
    <name type="scientific">Chaetomium globosum (strain ATCC 6205 / CBS 148.51 / DSM 1962 / NBRC 6347 / NRRL 1970)</name>
    <name type="common">Soil fungus</name>
    <dbReference type="NCBI Taxonomy" id="306901"/>
    <lineage>
        <taxon>Eukaryota</taxon>
        <taxon>Fungi</taxon>
        <taxon>Dikarya</taxon>
        <taxon>Ascomycota</taxon>
        <taxon>Pezizomycotina</taxon>
        <taxon>Sordariomycetes</taxon>
        <taxon>Sordariomycetidae</taxon>
        <taxon>Sordariales</taxon>
        <taxon>Chaetomiaceae</taxon>
        <taxon>Chaetomium</taxon>
    </lineage>
</organism>
<feature type="compositionally biased region" description="Polar residues" evidence="1">
    <location>
        <begin position="198"/>
        <end position="208"/>
    </location>
</feature>